<gene>
    <name evidence="4" type="ORF">AFUS01_LOCUS10692</name>
</gene>
<name>A0A8J2K8U0_9HEXA</name>
<feature type="compositionally biased region" description="Low complexity" evidence="2">
    <location>
        <begin position="424"/>
        <end position="436"/>
    </location>
</feature>
<feature type="region of interest" description="Disordered" evidence="2">
    <location>
        <begin position="31"/>
        <end position="68"/>
    </location>
</feature>
<keyword evidence="1" id="KW-0343">GTPase activation</keyword>
<dbReference type="PANTHER" id="PTHR22957">
    <property type="entry name" value="TBC1 DOMAIN FAMILY MEMBER GTPASE-ACTIVATING PROTEIN"/>
    <property type="match status" value="1"/>
</dbReference>
<dbReference type="EMBL" id="CAJVCH010079929">
    <property type="protein sequence ID" value="CAG7721478.1"/>
    <property type="molecule type" value="Genomic_DNA"/>
</dbReference>
<feature type="domain" description="Rab-GAP TBC" evidence="3">
    <location>
        <begin position="141"/>
        <end position="351"/>
    </location>
</feature>
<evidence type="ECO:0000256" key="2">
    <source>
        <dbReference type="SAM" id="MobiDB-lite"/>
    </source>
</evidence>
<evidence type="ECO:0000313" key="5">
    <source>
        <dbReference type="Proteomes" id="UP000708208"/>
    </source>
</evidence>
<feature type="region of interest" description="Disordered" evidence="2">
    <location>
        <begin position="491"/>
        <end position="557"/>
    </location>
</feature>
<dbReference type="PANTHER" id="PTHR22957:SF333">
    <property type="entry name" value="TBC1 DOMAIN FAMILY MEMBER 25"/>
    <property type="match status" value="1"/>
</dbReference>
<dbReference type="Pfam" id="PF00566">
    <property type="entry name" value="RabGAP-TBC"/>
    <property type="match status" value="1"/>
</dbReference>
<accession>A0A8J2K8U0</accession>
<dbReference type="SMART" id="SM00164">
    <property type="entry name" value="TBC"/>
    <property type="match status" value="1"/>
</dbReference>
<keyword evidence="5" id="KW-1185">Reference proteome</keyword>
<dbReference type="FunFam" id="1.10.8.270:FF:000041">
    <property type="entry name" value="TBC1 domain family member 25"/>
    <property type="match status" value="1"/>
</dbReference>
<evidence type="ECO:0000313" key="4">
    <source>
        <dbReference type="EMBL" id="CAG7721478.1"/>
    </source>
</evidence>
<feature type="region of interest" description="Disordered" evidence="2">
    <location>
        <begin position="571"/>
        <end position="658"/>
    </location>
</feature>
<dbReference type="Proteomes" id="UP000708208">
    <property type="component" value="Unassembled WGS sequence"/>
</dbReference>
<feature type="compositionally biased region" description="Polar residues" evidence="2">
    <location>
        <begin position="590"/>
        <end position="612"/>
    </location>
</feature>
<proteinExistence type="predicted"/>
<dbReference type="GO" id="GO:1901096">
    <property type="term" value="P:regulation of autophagosome maturation"/>
    <property type="evidence" value="ECO:0007669"/>
    <property type="project" value="TreeGrafter"/>
</dbReference>
<organism evidence="4 5">
    <name type="scientific">Allacma fusca</name>
    <dbReference type="NCBI Taxonomy" id="39272"/>
    <lineage>
        <taxon>Eukaryota</taxon>
        <taxon>Metazoa</taxon>
        <taxon>Ecdysozoa</taxon>
        <taxon>Arthropoda</taxon>
        <taxon>Hexapoda</taxon>
        <taxon>Collembola</taxon>
        <taxon>Symphypleona</taxon>
        <taxon>Sminthuridae</taxon>
        <taxon>Allacma</taxon>
    </lineage>
</organism>
<comment type="caution">
    <text evidence="4">The sequence shown here is derived from an EMBL/GenBank/DDBJ whole genome shotgun (WGS) entry which is preliminary data.</text>
</comment>
<feature type="region of interest" description="Disordered" evidence="2">
    <location>
        <begin position="401"/>
        <end position="441"/>
    </location>
</feature>
<evidence type="ECO:0000256" key="1">
    <source>
        <dbReference type="ARBA" id="ARBA00022468"/>
    </source>
</evidence>
<dbReference type="GO" id="GO:0005096">
    <property type="term" value="F:GTPase activator activity"/>
    <property type="evidence" value="ECO:0007669"/>
    <property type="project" value="UniProtKB-KW"/>
</dbReference>
<dbReference type="GO" id="GO:0005776">
    <property type="term" value="C:autophagosome"/>
    <property type="evidence" value="ECO:0007669"/>
    <property type="project" value="TreeGrafter"/>
</dbReference>
<dbReference type="AlphaFoldDB" id="A0A8J2K8U0"/>
<feature type="compositionally biased region" description="Polar residues" evidence="2">
    <location>
        <begin position="571"/>
        <end position="583"/>
    </location>
</feature>
<feature type="compositionally biased region" description="Basic and acidic residues" evidence="2">
    <location>
        <begin position="614"/>
        <end position="625"/>
    </location>
</feature>
<dbReference type="InterPro" id="IPR000195">
    <property type="entry name" value="Rab-GAP-TBC_dom"/>
</dbReference>
<sequence>MIEPSNIKINYGDGPADEDAWELIRSTEVIPASPLPNRNNRNNTNNAKASNSNPSNGQVHNGGAQVSNGYNSPITFNPRINTVGIFNTMERWVQKAKTFVEDLSVVTTRPPLSDVEFRHYLDSAGVLCRPKELRFACYHGGIEPSLRKVVWKHLLNVYPDGLTGNGRMDYIRTKAKDYYELRDIWKNAIQNGLVNEEIMCVSNMVRKDVLRTDRHLKFFAGHDDNQNIANLFNILTTYALNHPSVGYCQGMSDLASPLLVTMGDEAQAYICFCSLMERLKPNFNSDGLAMSMKFAHLAEAMAYYDKTFWRYLKSMGADDLLFCYRWLLLEMKREFAFDDALRMMEVLWASLPYKPQDVPLFEVKFTGLYSQSVPIPVPSLTSSFSKVCAIRRSSTASSSLDLRNRRISTRRSKASPHLSLDENSLTSLSSTATSSRSHTKPFYSMDETMEFMSSREFLSSSPFEILSMNDACPSNRPKMVKNLKEFWHISHRKSGGGPDGSMDSSNSSTMSNKDGITPVGEDDGELEASHQSVFSDDENDEDVAKTPKMDNFVFPKSNKCSKNSLNLQKASSLGSPTQFYLNSSEDDPPGSTQTTRDNANESVSDNTLTGSGKDTGETLDCRKDNSNGNNTLDENSLEDPEFQDKSRPPNRMPSPGEFGGGNPFLMFLCLTLLLQHRDHILRNQLDYNETAMYFDKLVRKHNVARVLAHARQMYANYLKQSVPRV</sequence>
<feature type="compositionally biased region" description="Low complexity" evidence="2">
    <location>
        <begin position="31"/>
        <end position="56"/>
    </location>
</feature>
<reference evidence="4" key="1">
    <citation type="submission" date="2021-06" db="EMBL/GenBank/DDBJ databases">
        <authorList>
            <person name="Hodson N. C."/>
            <person name="Mongue J. A."/>
            <person name="Jaron S. K."/>
        </authorList>
    </citation>
    <scope>NUCLEOTIDE SEQUENCE</scope>
</reference>
<evidence type="ECO:0000259" key="3">
    <source>
        <dbReference type="PROSITE" id="PS50086"/>
    </source>
</evidence>
<protein>
    <recommendedName>
        <fullName evidence="3">Rab-GAP TBC domain-containing protein</fullName>
    </recommendedName>
</protein>
<feature type="compositionally biased region" description="Low complexity" evidence="2">
    <location>
        <begin position="500"/>
        <end position="515"/>
    </location>
</feature>
<dbReference type="PROSITE" id="PS50086">
    <property type="entry name" value="TBC_RABGAP"/>
    <property type="match status" value="1"/>
</dbReference>
<feature type="compositionally biased region" description="Basic residues" evidence="2">
    <location>
        <begin position="405"/>
        <end position="414"/>
    </location>
</feature>
<dbReference type="OrthoDB" id="10264062at2759"/>